<sequence>MSGILALPPYASTSSSRLHALYSDISRQKYSNPTSYHSNVEWWRKTLELIVSSGLQADTNSRLVLHAGARLMERVRVDGVGKPLALGAVIAELLASKALVPRSKFLDAKESIYDAGWLPGRIAAFVVGKPLWWALEQMGIVGEEGVLGGSSSRKDSVWWGEYLFVALVERAGEGVLERQARKMGGVGERLYSFDGFRQEFGEVLQMDGALAEGDAMVLLRFLERDKKAVLFDKEIVKFLVDDPSAPREINAADRGILELRVAVQNLHAQVDGLQHKMDELSECIILHRQFPNKRVYIRCTLKATAALQQKRKPVALSHLRLRKQLEDLLSKRLGSLDNLESTLLRVEAAAGDIEIMKSYESSTATLQAILAHPSLQKDSIEATMEALAEVNADAKEVDEAVRIGADVAIGVGDGIDDMELENELRGLVLEAEKEKEDEAKEKEAMAVKARLERVPQVPNEVQSPTTEATRSKVAEI</sequence>
<evidence type="ECO:0000256" key="1">
    <source>
        <dbReference type="SAM" id="Coils"/>
    </source>
</evidence>
<feature type="region of interest" description="Disordered" evidence="2">
    <location>
        <begin position="453"/>
        <end position="476"/>
    </location>
</feature>
<evidence type="ECO:0000313" key="4">
    <source>
        <dbReference type="Proteomes" id="UP000565441"/>
    </source>
</evidence>
<dbReference type="Proteomes" id="UP000565441">
    <property type="component" value="Unassembled WGS sequence"/>
</dbReference>
<feature type="coiled-coil region" evidence="1">
    <location>
        <begin position="380"/>
        <end position="452"/>
    </location>
</feature>
<dbReference type="OrthoDB" id="10250120at2759"/>
<feature type="compositionally biased region" description="Polar residues" evidence="2">
    <location>
        <begin position="459"/>
        <end position="468"/>
    </location>
</feature>
<dbReference type="GO" id="GO:0032511">
    <property type="term" value="P:late endosome to vacuole transport via multivesicular body sorting pathway"/>
    <property type="evidence" value="ECO:0007669"/>
    <property type="project" value="TreeGrafter"/>
</dbReference>
<gene>
    <name evidence="3" type="ORF">D9615_004079</name>
</gene>
<organism evidence="3 4">
    <name type="scientific">Tricholomella constricta</name>
    <dbReference type="NCBI Taxonomy" id="117010"/>
    <lineage>
        <taxon>Eukaryota</taxon>
        <taxon>Fungi</taxon>
        <taxon>Dikarya</taxon>
        <taxon>Basidiomycota</taxon>
        <taxon>Agaricomycotina</taxon>
        <taxon>Agaricomycetes</taxon>
        <taxon>Agaricomycetidae</taxon>
        <taxon>Agaricales</taxon>
        <taxon>Tricholomatineae</taxon>
        <taxon>Lyophyllaceae</taxon>
        <taxon>Tricholomella</taxon>
    </lineage>
</organism>
<dbReference type="GO" id="GO:0006900">
    <property type="term" value="P:vesicle budding from membrane"/>
    <property type="evidence" value="ECO:0007669"/>
    <property type="project" value="TreeGrafter"/>
</dbReference>
<dbReference type="Pfam" id="PF03357">
    <property type="entry name" value="Snf7"/>
    <property type="match status" value="1"/>
</dbReference>
<dbReference type="PANTHER" id="PTHR22761:SF96">
    <property type="entry name" value="BCDNA.GH08385"/>
    <property type="match status" value="1"/>
</dbReference>
<dbReference type="PANTHER" id="PTHR22761">
    <property type="entry name" value="CHARGED MULTIVESICULAR BODY PROTEIN"/>
    <property type="match status" value="1"/>
</dbReference>
<dbReference type="AlphaFoldDB" id="A0A8H5HD70"/>
<name>A0A8H5HD70_9AGAR</name>
<dbReference type="GO" id="GO:0005771">
    <property type="term" value="C:multivesicular body"/>
    <property type="evidence" value="ECO:0007669"/>
    <property type="project" value="TreeGrafter"/>
</dbReference>
<evidence type="ECO:0000256" key="2">
    <source>
        <dbReference type="SAM" id="MobiDB-lite"/>
    </source>
</evidence>
<dbReference type="GO" id="GO:0009898">
    <property type="term" value="C:cytoplasmic side of plasma membrane"/>
    <property type="evidence" value="ECO:0007669"/>
    <property type="project" value="TreeGrafter"/>
</dbReference>
<accession>A0A8H5HD70</accession>
<proteinExistence type="predicted"/>
<protein>
    <submittedName>
        <fullName evidence="3">Uncharacterized protein</fullName>
    </submittedName>
</protein>
<keyword evidence="1" id="KW-0175">Coiled coil</keyword>
<dbReference type="Pfam" id="PF25880">
    <property type="entry name" value="WHD_CHMP7_1st"/>
    <property type="match status" value="1"/>
</dbReference>
<reference evidence="3 4" key="1">
    <citation type="journal article" date="2020" name="ISME J.">
        <title>Uncovering the hidden diversity of litter-decomposition mechanisms in mushroom-forming fungi.</title>
        <authorList>
            <person name="Floudas D."/>
            <person name="Bentzer J."/>
            <person name="Ahren D."/>
            <person name="Johansson T."/>
            <person name="Persson P."/>
            <person name="Tunlid A."/>
        </authorList>
    </citation>
    <scope>NUCLEOTIDE SEQUENCE [LARGE SCALE GENOMIC DNA]</scope>
    <source>
        <strain evidence="3 4">CBS 661.87</strain>
    </source>
</reference>
<comment type="caution">
    <text evidence="3">The sequence shown here is derived from an EMBL/GenBank/DDBJ whole genome shotgun (WGS) entry which is preliminary data.</text>
</comment>
<keyword evidence="4" id="KW-1185">Reference proteome</keyword>
<dbReference type="EMBL" id="JAACJP010000012">
    <property type="protein sequence ID" value="KAF5380996.1"/>
    <property type="molecule type" value="Genomic_DNA"/>
</dbReference>
<dbReference type="GO" id="GO:0000815">
    <property type="term" value="C:ESCRT III complex"/>
    <property type="evidence" value="ECO:0007669"/>
    <property type="project" value="TreeGrafter"/>
</dbReference>
<evidence type="ECO:0000313" key="3">
    <source>
        <dbReference type="EMBL" id="KAF5380996.1"/>
    </source>
</evidence>
<dbReference type="InterPro" id="IPR005024">
    <property type="entry name" value="Snf7_fam"/>
</dbReference>